<evidence type="ECO:0000256" key="3">
    <source>
        <dbReference type="ARBA" id="ARBA00009748"/>
    </source>
</evidence>
<evidence type="ECO:0000256" key="2">
    <source>
        <dbReference type="ARBA" id="ARBA00008335"/>
    </source>
</evidence>
<feature type="transmembrane region" description="Helical" evidence="8">
    <location>
        <begin position="494"/>
        <end position="513"/>
    </location>
</feature>
<feature type="domain" description="Bifunctional inhibitor/plant lipid transfer protein/seed storage helical" evidence="10">
    <location>
        <begin position="40"/>
        <end position="117"/>
    </location>
</feature>
<feature type="transmembrane region" description="Helical" evidence="8">
    <location>
        <begin position="378"/>
        <end position="398"/>
    </location>
</feature>
<comment type="subcellular location">
    <subcellularLocation>
        <location evidence="1">Cell membrane</location>
        <topology evidence="1">Lipid-anchor</topology>
        <topology evidence="1">GPI-anchor</topology>
    </subcellularLocation>
</comment>
<name>A0A5D3CGX6_CUCMM</name>
<dbReference type="InterPro" id="IPR036312">
    <property type="entry name" value="Bifun_inhib/LTP/seed_sf"/>
</dbReference>
<dbReference type="Pfam" id="PF13347">
    <property type="entry name" value="MFS_2"/>
    <property type="match status" value="1"/>
</dbReference>
<comment type="similarity">
    <text evidence="3">Belongs to the plant LTP family.</text>
</comment>
<keyword evidence="5" id="KW-0325">Glycoprotein</keyword>
<evidence type="ECO:0000313" key="12">
    <source>
        <dbReference type="Proteomes" id="UP000321947"/>
    </source>
</evidence>
<accession>A0A5D3CGX6</accession>
<reference evidence="11 12" key="1">
    <citation type="submission" date="2019-08" db="EMBL/GenBank/DDBJ databases">
        <title>Draft genome sequences of two oriental melons (Cucumis melo L. var makuwa).</title>
        <authorList>
            <person name="Kwon S.-Y."/>
        </authorList>
    </citation>
    <scope>NUCLEOTIDE SEQUENCE [LARGE SCALE GENOMIC DNA]</scope>
    <source>
        <strain evidence="12">cv. Chang Bougi</strain>
        <tissue evidence="11">Leaf</tissue>
    </source>
</reference>
<feature type="chain" id="PRO_5022991210" evidence="9">
    <location>
        <begin position="27"/>
        <end position="639"/>
    </location>
</feature>
<dbReference type="FunFam" id="1.10.110.10:FF:000001">
    <property type="entry name" value="Bifunctional inhibitor/lipid-transfer protein/seed storage 2S albumin superfamily protein"/>
    <property type="match status" value="1"/>
</dbReference>
<organism evidence="11 12">
    <name type="scientific">Cucumis melo var. makuwa</name>
    <name type="common">Oriental melon</name>
    <dbReference type="NCBI Taxonomy" id="1194695"/>
    <lineage>
        <taxon>Eukaryota</taxon>
        <taxon>Viridiplantae</taxon>
        <taxon>Streptophyta</taxon>
        <taxon>Embryophyta</taxon>
        <taxon>Tracheophyta</taxon>
        <taxon>Spermatophyta</taxon>
        <taxon>Magnoliopsida</taxon>
        <taxon>eudicotyledons</taxon>
        <taxon>Gunneridae</taxon>
        <taxon>Pentapetalae</taxon>
        <taxon>rosids</taxon>
        <taxon>fabids</taxon>
        <taxon>Cucurbitales</taxon>
        <taxon>Cucurbitaceae</taxon>
        <taxon>Benincaseae</taxon>
        <taxon>Cucumis</taxon>
    </lineage>
</organism>
<dbReference type="GO" id="GO:0008643">
    <property type="term" value="P:carbohydrate transport"/>
    <property type="evidence" value="ECO:0007669"/>
    <property type="project" value="InterPro"/>
</dbReference>
<dbReference type="GO" id="GO:0005886">
    <property type="term" value="C:plasma membrane"/>
    <property type="evidence" value="ECO:0007669"/>
    <property type="project" value="UniProtKB-SubCell"/>
</dbReference>
<feature type="transmembrane region" description="Helical" evidence="8">
    <location>
        <begin position="520"/>
        <end position="542"/>
    </location>
</feature>
<dbReference type="SUPFAM" id="SSF47699">
    <property type="entry name" value="Bifunctional inhibitor/lipid-transfer protein/seed storage 2S albumin"/>
    <property type="match status" value="1"/>
</dbReference>
<dbReference type="GO" id="GO:0098552">
    <property type="term" value="C:side of membrane"/>
    <property type="evidence" value="ECO:0007669"/>
    <property type="project" value="UniProtKB-KW"/>
</dbReference>
<sequence>MEGFRLCFKWFLLMLLLLLLRSPSSVRFVGGDDKKDKEECTPQLAGMATCLPYVSGDAKTPTPDCCSGLKEVLKNNKKCLCVIVKDRNDPDLGLQINVTLALGLPDICHATANVSNCPALLNLPSNSSEAQVFYQLGKGKSSSALPPAPIISPSSPATISSTGQQKMIFWVIETKFVSAISTMSNDDESSLSHTQPIGRWSIFCFGLGHMLNDITAACWFTYLLLFLTDIGLSPGNAATVMLSGQVADGVTTIFAGELIDRFGHLKIWHGAGSVLVAVSFSSVFGGCLPCIFYSRSSSTLQTVGYSFFAAIFNVGWAATQVSHMSMVNCITLNSTSRVALASCRNAFNMVANLSLYAVALLVFSITKAKSHTDIEYQYRVIAYISIFIGCCFVVIFLVGTKEPSLKVAVQGNRGTRISWSYWFKKVLYYQVALAYVLTRLIVNVSQAFLAYYVINDLHMAQSATALVPAIIYVFSFIISVVLQEVVWTGQRLKIYYSAGGIIWMFCGAAILILPSSLSAFMYVMSTFIGIANALMMVTGVSMQSVLVGTDLNGCAFVCGSLSFLDKISCGLALYFLESFQSSTALHVSENTPLNATYISVTRYGLGLVPAVCAFLGVAVTISMNLGAPYAKYLTESLLE</sequence>
<dbReference type="FunFam" id="1.20.1250.20:FF:000267">
    <property type="entry name" value="AT3g60070/T2O9_50"/>
    <property type="match status" value="1"/>
</dbReference>
<dbReference type="Gene3D" id="1.10.110.10">
    <property type="entry name" value="Plant lipid-transfer and hydrophobic proteins"/>
    <property type="match status" value="1"/>
</dbReference>
<proteinExistence type="inferred from homology"/>
<dbReference type="InterPro" id="IPR039672">
    <property type="entry name" value="MFS_2"/>
</dbReference>
<comment type="caution">
    <text evidence="11">The sequence shown here is derived from an EMBL/GenBank/DDBJ whole genome shotgun (WGS) entry which is preliminary data.</text>
</comment>
<feature type="transmembrane region" description="Helical" evidence="8">
    <location>
        <begin position="267"/>
        <end position="293"/>
    </location>
</feature>
<dbReference type="Pfam" id="PF14368">
    <property type="entry name" value="LTP_2"/>
    <property type="match status" value="1"/>
</dbReference>
<evidence type="ECO:0000256" key="8">
    <source>
        <dbReference type="SAM" id="Phobius"/>
    </source>
</evidence>
<evidence type="ECO:0000256" key="6">
    <source>
        <dbReference type="ARBA" id="ARBA00022729"/>
    </source>
</evidence>
<evidence type="ECO:0000256" key="5">
    <source>
        <dbReference type="ARBA" id="ARBA00022622"/>
    </source>
</evidence>
<evidence type="ECO:0000256" key="7">
    <source>
        <dbReference type="ARBA" id="ARBA00023288"/>
    </source>
</evidence>
<evidence type="ECO:0000256" key="4">
    <source>
        <dbReference type="ARBA" id="ARBA00022475"/>
    </source>
</evidence>
<evidence type="ECO:0000256" key="1">
    <source>
        <dbReference type="ARBA" id="ARBA00004609"/>
    </source>
</evidence>
<protein>
    <submittedName>
        <fullName evidence="11">Major facilitator superfamily domain-containing protein 12</fullName>
    </submittedName>
</protein>
<feature type="transmembrane region" description="Helical" evidence="8">
    <location>
        <begin position="346"/>
        <end position="366"/>
    </location>
</feature>
<keyword evidence="6 9" id="KW-0732">Signal</keyword>
<dbReference type="AlphaFoldDB" id="A0A5D3CGX6"/>
<feature type="transmembrane region" description="Helical" evidence="8">
    <location>
        <begin position="427"/>
        <end position="453"/>
    </location>
</feature>
<feature type="transmembrane region" description="Helical" evidence="8">
    <location>
        <begin position="305"/>
        <end position="326"/>
    </location>
</feature>
<evidence type="ECO:0000259" key="10">
    <source>
        <dbReference type="SMART" id="SM00499"/>
    </source>
</evidence>
<keyword evidence="4" id="KW-1003">Cell membrane</keyword>
<keyword evidence="8" id="KW-0812">Transmembrane</keyword>
<keyword evidence="8" id="KW-0472">Membrane</keyword>
<dbReference type="PANTHER" id="PTHR11328:SF28">
    <property type="entry name" value="MAJOR FACILITATOR SUPERFAMILY DOMAIN-CONTAINING PROTEIN 12"/>
    <property type="match status" value="1"/>
</dbReference>
<dbReference type="PANTHER" id="PTHR11328">
    <property type="entry name" value="MAJOR FACILITATOR SUPERFAMILY DOMAIN-CONTAINING PROTEIN"/>
    <property type="match status" value="1"/>
</dbReference>
<gene>
    <name evidence="11" type="ORF">E5676_scaffold459G001270</name>
</gene>
<dbReference type="InterPro" id="IPR016140">
    <property type="entry name" value="Bifunc_inhib/LTP/seed_store"/>
</dbReference>
<dbReference type="GO" id="GO:0015293">
    <property type="term" value="F:symporter activity"/>
    <property type="evidence" value="ECO:0007669"/>
    <property type="project" value="InterPro"/>
</dbReference>
<comment type="similarity">
    <text evidence="2">Belongs to the major facilitator superfamily.</text>
</comment>
<dbReference type="Gene3D" id="1.20.1250.20">
    <property type="entry name" value="MFS general substrate transporter like domains"/>
    <property type="match status" value="1"/>
</dbReference>
<keyword evidence="7" id="KW-0449">Lipoprotein</keyword>
<feature type="transmembrane region" description="Helical" evidence="8">
    <location>
        <begin position="603"/>
        <end position="627"/>
    </location>
</feature>
<feature type="signal peptide" evidence="9">
    <location>
        <begin position="1"/>
        <end position="26"/>
    </location>
</feature>
<dbReference type="SMART" id="SM00499">
    <property type="entry name" value="AAI"/>
    <property type="match status" value="1"/>
</dbReference>
<dbReference type="CDD" id="cd00010">
    <property type="entry name" value="AAI_LTSS"/>
    <property type="match status" value="1"/>
</dbReference>
<evidence type="ECO:0000313" key="11">
    <source>
        <dbReference type="EMBL" id="TYK10478.1"/>
    </source>
</evidence>
<dbReference type="EMBL" id="SSTD01011126">
    <property type="protein sequence ID" value="TYK10478.1"/>
    <property type="molecule type" value="Genomic_DNA"/>
</dbReference>
<dbReference type="Proteomes" id="UP000321947">
    <property type="component" value="Unassembled WGS sequence"/>
</dbReference>
<dbReference type="InterPro" id="IPR036259">
    <property type="entry name" value="MFS_trans_sf"/>
</dbReference>
<evidence type="ECO:0000256" key="9">
    <source>
        <dbReference type="SAM" id="SignalP"/>
    </source>
</evidence>
<feature type="transmembrane region" description="Helical" evidence="8">
    <location>
        <begin position="465"/>
        <end position="482"/>
    </location>
</feature>
<keyword evidence="5" id="KW-0336">GPI-anchor</keyword>
<keyword evidence="8" id="KW-1133">Transmembrane helix</keyword>
<dbReference type="SUPFAM" id="SSF103473">
    <property type="entry name" value="MFS general substrate transporter"/>
    <property type="match status" value="1"/>
</dbReference>